<proteinExistence type="predicted"/>
<dbReference type="EMBL" id="UOGF01000032">
    <property type="protein sequence ID" value="VAX27670.1"/>
    <property type="molecule type" value="Genomic_DNA"/>
</dbReference>
<evidence type="ECO:0000313" key="1">
    <source>
        <dbReference type="EMBL" id="VAX27670.1"/>
    </source>
</evidence>
<dbReference type="CDD" id="cd12870">
    <property type="entry name" value="MqsA"/>
    <property type="match status" value="1"/>
</dbReference>
<name>A0A3B1CYF7_9ZZZZ</name>
<accession>A0A3B1CYF7</accession>
<sequence>MKCAICRNGRTKPGDIRIVLERDQATIVFKHIPAGICENCGEEYVSSKVNQEMLLRAEKAFSRGIMLELLDFAA</sequence>
<protein>
    <recommendedName>
        <fullName evidence="2">YgiT-type zinc finger domain protein</fullName>
    </recommendedName>
</protein>
<dbReference type="InterPro" id="IPR022453">
    <property type="entry name" value="Znf_MqsA-type"/>
</dbReference>
<dbReference type="AlphaFoldDB" id="A0A3B1CYF7"/>
<dbReference type="Gene3D" id="3.10.20.860">
    <property type="match status" value="1"/>
</dbReference>
<evidence type="ECO:0008006" key="2">
    <source>
        <dbReference type="Google" id="ProtNLM"/>
    </source>
</evidence>
<gene>
    <name evidence="1" type="ORF">MNBD_NITROSPIRAE01-1732</name>
</gene>
<reference evidence="1" key="1">
    <citation type="submission" date="2018-06" db="EMBL/GenBank/DDBJ databases">
        <authorList>
            <person name="Zhirakovskaya E."/>
        </authorList>
    </citation>
    <scope>NUCLEOTIDE SEQUENCE</scope>
</reference>
<dbReference type="NCBIfam" id="TIGR03831">
    <property type="entry name" value="YgiT_finger"/>
    <property type="match status" value="1"/>
</dbReference>
<organism evidence="1">
    <name type="scientific">hydrothermal vent metagenome</name>
    <dbReference type="NCBI Taxonomy" id="652676"/>
    <lineage>
        <taxon>unclassified sequences</taxon>
        <taxon>metagenomes</taxon>
        <taxon>ecological metagenomes</taxon>
    </lineage>
</organism>